<comment type="caution">
    <text evidence="13">Lacks conserved residue(s) required for the propagation of feature annotation.</text>
</comment>
<dbReference type="InterPro" id="IPR002314">
    <property type="entry name" value="aa-tRNA-synt_IIb"/>
</dbReference>
<evidence type="ECO:0000256" key="8">
    <source>
        <dbReference type="ARBA" id="ARBA00022840"/>
    </source>
</evidence>
<sequence length="637" mass="73450">MVKVRLNGKEISVEKGTPLGEVFKSLGIDGAIGAKAGSRLIDLLTPIKEDMEITPVYKEDPESLEIMRHTLSHIMAQALKEIYGYDKVHLGVGPTTEEGFYYDVEVEGHTISSEDLPKTEEKMREIIRKNYPIFRKELDREEAIRLFSDLKEKYKLEIINRIDEKDTISIYGQDGFTDLCRGPHVPSTGMVGEFKLTHVAGAYWMGDSSKPMLQRIYGIAFWSKEELEERLRLYEEAKKRDHRRLGKELELFLIEDEVGAGLVLWLPKGATLRKTLEDYWKEEHIKRGYQLVYTPHVGNAKLWQTSGHLDYYRPNMFSPMDIEEEEYFVKPMNCPFHIAIYKSKVRSYKELPIKLAELGTVYRYEMSGVLHGLMRVRGFTQDDAHIICTPEQVEGVIEETLQFAIDMLRSFGFEDFKVYISTKPEDAIGSQEQWQLAEGALRKAVEKVGLEYEIDEGGGAFYGPKIDVKIKDAIGRLWQCSTIQFDFNLPERFDMEYVGPDNRRHRPYMIHRAIFGSIERFVGVLLEHYAGLLPLWLSPVQVKIIPISPEKHGDYAREVEGRLKDKGIRAELDMRDERLNARIRDAELQKVPYVVVLGDKEVESKSLSVRSKKEGNLGTMSLEDFTNMLLDKINKRE</sequence>
<dbReference type="CDD" id="cd00771">
    <property type="entry name" value="ThrRS_core"/>
    <property type="match status" value="1"/>
</dbReference>
<comment type="caution">
    <text evidence="16">The sequence shown here is derived from an EMBL/GenBank/DDBJ whole genome shotgun (WGS) entry which is preliminary data.</text>
</comment>
<dbReference type="FunFam" id="3.40.50.800:FF:000001">
    <property type="entry name" value="Threonine--tRNA ligase"/>
    <property type="match status" value="1"/>
</dbReference>
<dbReference type="GO" id="GO:0005524">
    <property type="term" value="F:ATP binding"/>
    <property type="evidence" value="ECO:0007669"/>
    <property type="project" value="UniProtKB-UniRule"/>
</dbReference>
<keyword evidence="8 13" id="KW-0067">ATP-binding</keyword>
<dbReference type="FunFam" id="3.30.930.10:FF:000002">
    <property type="entry name" value="Threonine--tRNA ligase"/>
    <property type="match status" value="1"/>
</dbReference>
<dbReference type="InterPro" id="IPR018163">
    <property type="entry name" value="Thr/Ala-tRNA-synth_IIc_edit"/>
</dbReference>
<gene>
    <name evidence="13 16" type="primary">thrS</name>
    <name evidence="16" type="ORF">ENO47_02410</name>
</gene>
<dbReference type="Pfam" id="PF07973">
    <property type="entry name" value="tRNA_SAD"/>
    <property type="match status" value="1"/>
</dbReference>
<evidence type="ECO:0000256" key="7">
    <source>
        <dbReference type="ARBA" id="ARBA00022833"/>
    </source>
</evidence>
<dbReference type="EC" id="6.1.1.3" evidence="13"/>
<dbReference type="InterPro" id="IPR045864">
    <property type="entry name" value="aa-tRNA-synth_II/BPL/LPL"/>
</dbReference>
<dbReference type="AlphaFoldDB" id="A0A7C2ZNA4"/>
<dbReference type="PROSITE" id="PS51880">
    <property type="entry name" value="TGS"/>
    <property type="match status" value="1"/>
</dbReference>
<evidence type="ECO:0000259" key="15">
    <source>
        <dbReference type="PROSITE" id="PS51880"/>
    </source>
</evidence>
<dbReference type="InterPro" id="IPR004095">
    <property type="entry name" value="TGS"/>
</dbReference>
<dbReference type="SMART" id="SM00863">
    <property type="entry name" value="tRNA_SAD"/>
    <property type="match status" value="1"/>
</dbReference>
<feature type="binding site" evidence="13">
    <location>
        <position position="511"/>
    </location>
    <ligand>
        <name>Zn(2+)</name>
        <dbReference type="ChEBI" id="CHEBI:29105"/>
        <note>catalytic</note>
    </ligand>
</feature>
<dbReference type="FunFam" id="3.30.980.10:FF:000005">
    <property type="entry name" value="Threonyl-tRNA synthetase, mitochondrial"/>
    <property type="match status" value="1"/>
</dbReference>
<dbReference type="InterPro" id="IPR047246">
    <property type="entry name" value="ThrRS_anticodon"/>
</dbReference>
<dbReference type="InterPro" id="IPR006195">
    <property type="entry name" value="aa-tRNA-synth_II"/>
</dbReference>
<keyword evidence="4 13" id="KW-0436">Ligase</keyword>
<dbReference type="PANTHER" id="PTHR11451:SF44">
    <property type="entry name" value="THREONINE--TRNA LIGASE, CHLOROPLASTIC_MITOCHONDRIAL 2"/>
    <property type="match status" value="1"/>
</dbReference>
<evidence type="ECO:0000256" key="1">
    <source>
        <dbReference type="ARBA" id="ARBA00008226"/>
    </source>
</evidence>
<keyword evidence="2 13" id="KW-0963">Cytoplasm</keyword>
<dbReference type="InterPro" id="IPR036621">
    <property type="entry name" value="Anticodon-bd_dom_sf"/>
</dbReference>
<dbReference type="GO" id="GO:0005737">
    <property type="term" value="C:cytoplasm"/>
    <property type="evidence" value="ECO:0007669"/>
    <property type="project" value="UniProtKB-SubCell"/>
</dbReference>
<evidence type="ECO:0000256" key="2">
    <source>
        <dbReference type="ARBA" id="ARBA00022490"/>
    </source>
</evidence>
<dbReference type="PANTHER" id="PTHR11451">
    <property type="entry name" value="THREONINE-TRNA LIGASE"/>
    <property type="match status" value="1"/>
</dbReference>
<dbReference type="GO" id="GO:0006435">
    <property type="term" value="P:threonyl-tRNA aminoacylation"/>
    <property type="evidence" value="ECO:0007669"/>
    <property type="project" value="UniProtKB-UniRule"/>
</dbReference>
<feature type="binding site" evidence="13">
    <location>
        <position position="385"/>
    </location>
    <ligand>
        <name>Zn(2+)</name>
        <dbReference type="ChEBI" id="CHEBI:29105"/>
        <note>catalytic</note>
    </ligand>
</feature>
<dbReference type="InterPro" id="IPR004154">
    <property type="entry name" value="Anticodon-bd"/>
</dbReference>
<dbReference type="NCBIfam" id="TIGR00418">
    <property type="entry name" value="thrS"/>
    <property type="match status" value="1"/>
</dbReference>
<feature type="domain" description="TGS" evidence="15">
    <location>
        <begin position="1"/>
        <end position="57"/>
    </location>
</feature>
<proteinExistence type="inferred from homology"/>
<evidence type="ECO:0000256" key="10">
    <source>
        <dbReference type="ARBA" id="ARBA00022917"/>
    </source>
</evidence>
<evidence type="ECO:0000256" key="4">
    <source>
        <dbReference type="ARBA" id="ARBA00022598"/>
    </source>
</evidence>
<keyword evidence="3 13" id="KW-0820">tRNA-binding</keyword>
<name>A0A7C2ZNA4_9AQUI</name>
<evidence type="ECO:0000256" key="6">
    <source>
        <dbReference type="ARBA" id="ARBA00022741"/>
    </source>
</evidence>
<dbReference type="GO" id="GO:0046872">
    <property type="term" value="F:metal ion binding"/>
    <property type="evidence" value="ECO:0007669"/>
    <property type="project" value="UniProtKB-KW"/>
</dbReference>
<dbReference type="InterPro" id="IPR033728">
    <property type="entry name" value="ThrRS_core"/>
</dbReference>
<comment type="subunit">
    <text evidence="13">Homodimer.</text>
</comment>
<dbReference type="HAMAP" id="MF_00184">
    <property type="entry name" value="Thr_tRNA_synth"/>
    <property type="match status" value="1"/>
</dbReference>
<comment type="cofactor">
    <cofactor evidence="13">
        <name>Zn(2+)</name>
        <dbReference type="ChEBI" id="CHEBI:29105"/>
    </cofactor>
    <text evidence="13">Binds 1 zinc ion per subunit.</text>
</comment>
<dbReference type="FunFam" id="3.30.54.20:FF:000002">
    <property type="entry name" value="Threonine--tRNA ligase"/>
    <property type="match status" value="1"/>
</dbReference>
<dbReference type="InterPro" id="IPR002320">
    <property type="entry name" value="Thr-tRNA-ligase_IIa"/>
</dbReference>
<keyword evidence="11 13" id="KW-0030">Aminoacyl-tRNA synthetase</keyword>
<accession>A0A7C2ZNA4</accession>
<comment type="subcellular location">
    <subcellularLocation>
        <location evidence="13">Cytoplasm</location>
    </subcellularLocation>
</comment>
<dbReference type="SUPFAM" id="SSF55186">
    <property type="entry name" value="ThrRS/AlaRS common domain"/>
    <property type="match status" value="1"/>
</dbReference>
<comment type="catalytic activity">
    <reaction evidence="12 13">
        <text>tRNA(Thr) + L-threonine + ATP = L-threonyl-tRNA(Thr) + AMP + diphosphate + H(+)</text>
        <dbReference type="Rhea" id="RHEA:24624"/>
        <dbReference type="Rhea" id="RHEA-COMP:9670"/>
        <dbReference type="Rhea" id="RHEA-COMP:9704"/>
        <dbReference type="ChEBI" id="CHEBI:15378"/>
        <dbReference type="ChEBI" id="CHEBI:30616"/>
        <dbReference type="ChEBI" id="CHEBI:33019"/>
        <dbReference type="ChEBI" id="CHEBI:57926"/>
        <dbReference type="ChEBI" id="CHEBI:78442"/>
        <dbReference type="ChEBI" id="CHEBI:78534"/>
        <dbReference type="ChEBI" id="CHEBI:456215"/>
        <dbReference type="EC" id="6.1.1.3"/>
    </reaction>
</comment>
<dbReference type="Gene3D" id="3.40.50.800">
    <property type="entry name" value="Anticodon-binding domain"/>
    <property type="match status" value="1"/>
</dbReference>
<keyword evidence="5 13" id="KW-0479">Metal-binding</keyword>
<dbReference type="GO" id="GO:0000049">
    <property type="term" value="F:tRNA binding"/>
    <property type="evidence" value="ECO:0007669"/>
    <property type="project" value="UniProtKB-KW"/>
</dbReference>
<dbReference type="PRINTS" id="PR01047">
    <property type="entry name" value="TRNASYNTHTHR"/>
</dbReference>
<dbReference type="Gene3D" id="3.30.930.10">
    <property type="entry name" value="Bira Bifunctional Protein, Domain 2"/>
    <property type="match status" value="1"/>
</dbReference>
<evidence type="ECO:0000256" key="13">
    <source>
        <dbReference type="HAMAP-Rule" id="MF_00184"/>
    </source>
</evidence>
<evidence type="ECO:0000256" key="11">
    <source>
        <dbReference type="ARBA" id="ARBA00023146"/>
    </source>
</evidence>
<dbReference type="Gene3D" id="3.30.980.10">
    <property type="entry name" value="Threonyl-trna Synthetase, Chain A, domain 2"/>
    <property type="match status" value="1"/>
</dbReference>
<reference evidence="16" key="1">
    <citation type="journal article" date="2020" name="mSystems">
        <title>Genome- and Community-Level Interaction Insights into Carbon Utilization and Element Cycling Functions of Hydrothermarchaeota in Hydrothermal Sediment.</title>
        <authorList>
            <person name="Zhou Z."/>
            <person name="Liu Y."/>
            <person name="Xu W."/>
            <person name="Pan J."/>
            <person name="Luo Z.H."/>
            <person name="Li M."/>
        </authorList>
    </citation>
    <scope>NUCLEOTIDE SEQUENCE [LARGE SCALE GENOMIC DNA]</scope>
    <source>
        <strain evidence="16">SpSt-132</strain>
    </source>
</reference>
<keyword evidence="6 13" id="KW-0547">Nucleotide-binding</keyword>
<evidence type="ECO:0000256" key="5">
    <source>
        <dbReference type="ARBA" id="ARBA00022723"/>
    </source>
</evidence>
<evidence type="ECO:0000259" key="14">
    <source>
        <dbReference type="PROSITE" id="PS50862"/>
    </source>
</evidence>
<keyword evidence="7 13" id="KW-0862">Zinc</keyword>
<dbReference type="SUPFAM" id="SSF52954">
    <property type="entry name" value="Class II aaRS ABD-related"/>
    <property type="match status" value="1"/>
</dbReference>
<dbReference type="PROSITE" id="PS50862">
    <property type="entry name" value="AA_TRNA_LIGASE_II"/>
    <property type="match status" value="1"/>
</dbReference>
<dbReference type="SUPFAM" id="SSF55681">
    <property type="entry name" value="Class II aaRS and biotin synthetases"/>
    <property type="match status" value="1"/>
</dbReference>
<dbReference type="Pfam" id="PF00587">
    <property type="entry name" value="tRNA-synt_2b"/>
    <property type="match status" value="1"/>
</dbReference>
<dbReference type="CDD" id="cd00860">
    <property type="entry name" value="ThrRS_anticodon"/>
    <property type="match status" value="1"/>
</dbReference>
<dbReference type="Gene3D" id="3.30.54.20">
    <property type="match status" value="1"/>
</dbReference>
<comment type="similarity">
    <text evidence="1 13">Belongs to the class-II aminoacyl-tRNA synthetase family.</text>
</comment>
<feature type="binding site" evidence="13">
    <location>
        <position position="334"/>
    </location>
    <ligand>
        <name>Zn(2+)</name>
        <dbReference type="ChEBI" id="CHEBI:29105"/>
        <note>catalytic</note>
    </ligand>
</feature>
<keyword evidence="9 13" id="KW-0694">RNA-binding</keyword>
<evidence type="ECO:0000313" key="16">
    <source>
        <dbReference type="EMBL" id="HEW45513.1"/>
    </source>
</evidence>
<keyword evidence="10 13" id="KW-0648">Protein biosynthesis</keyword>
<dbReference type="InterPro" id="IPR012947">
    <property type="entry name" value="tRNA_SAD"/>
</dbReference>
<evidence type="ECO:0000256" key="9">
    <source>
        <dbReference type="ARBA" id="ARBA00022884"/>
    </source>
</evidence>
<dbReference type="EMBL" id="DSFP01000028">
    <property type="protein sequence ID" value="HEW45513.1"/>
    <property type="molecule type" value="Genomic_DNA"/>
</dbReference>
<protein>
    <recommendedName>
        <fullName evidence="13">Threonine--tRNA ligase</fullName>
        <ecNumber evidence="13">6.1.1.3</ecNumber>
    </recommendedName>
    <alternativeName>
        <fullName evidence="13">Threonyl-tRNA synthetase</fullName>
        <shortName evidence="13">ThrRS</shortName>
    </alternativeName>
</protein>
<feature type="domain" description="Aminoacyl-transfer RNA synthetases class-II family profile" evidence="14">
    <location>
        <begin position="241"/>
        <end position="534"/>
    </location>
</feature>
<dbReference type="Pfam" id="PF03129">
    <property type="entry name" value="HGTP_anticodon"/>
    <property type="match status" value="1"/>
</dbReference>
<evidence type="ECO:0000256" key="3">
    <source>
        <dbReference type="ARBA" id="ARBA00022555"/>
    </source>
</evidence>
<evidence type="ECO:0000256" key="12">
    <source>
        <dbReference type="ARBA" id="ARBA00049515"/>
    </source>
</evidence>
<dbReference type="GO" id="GO:0004829">
    <property type="term" value="F:threonine-tRNA ligase activity"/>
    <property type="evidence" value="ECO:0007669"/>
    <property type="project" value="UniProtKB-UniRule"/>
</dbReference>
<organism evidence="16">
    <name type="scientific">Hydrogenobacter sp</name>
    <dbReference type="NCBI Taxonomy" id="2152829"/>
    <lineage>
        <taxon>Bacteria</taxon>
        <taxon>Pseudomonadati</taxon>
        <taxon>Aquificota</taxon>
        <taxon>Aquificia</taxon>
        <taxon>Aquificales</taxon>
        <taxon>Aquificaceae</taxon>
        <taxon>Hydrogenobacter</taxon>
    </lineage>
</organism>